<gene>
    <name evidence="1" type="ORF">HY912_09115</name>
</gene>
<reference evidence="1" key="1">
    <citation type="submission" date="2020-07" db="EMBL/GenBank/DDBJ databases">
        <title>Huge and variable diversity of episymbiotic CPR bacteria and DPANN archaea in groundwater ecosystems.</title>
        <authorList>
            <person name="He C.Y."/>
            <person name="Keren R."/>
            <person name="Whittaker M."/>
            <person name="Farag I.F."/>
            <person name="Doudna J."/>
            <person name="Cate J.H.D."/>
            <person name="Banfield J.F."/>
        </authorList>
    </citation>
    <scope>NUCLEOTIDE SEQUENCE</scope>
    <source>
        <strain evidence="1">NC_groundwater_1664_Pr3_B-0.1um_52_9</strain>
    </source>
</reference>
<dbReference type="Proteomes" id="UP000807825">
    <property type="component" value="Unassembled WGS sequence"/>
</dbReference>
<organism evidence="1 2">
    <name type="scientific">Desulfomonile tiedjei</name>
    <dbReference type="NCBI Taxonomy" id="2358"/>
    <lineage>
        <taxon>Bacteria</taxon>
        <taxon>Pseudomonadati</taxon>
        <taxon>Thermodesulfobacteriota</taxon>
        <taxon>Desulfomonilia</taxon>
        <taxon>Desulfomonilales</taxon>
        <taxon>Desulfomonilaceae</taxon>
        <taxon>Desulfomonile</taxon>
    </lineage>
</organism>
<dbReference type="AlphaFoldDB" id="A0A9D6Z3J0"/>
<sequence length="69" mass="8190">MDRLGRKSSKKRLSRMVQREWENMTINKHMFDVEHPSNAKSISNKQMMQIARNKIIQELTAPQSFLDET</sequence>
<proteinExistence type="predicted"/>
<evidence type="ECO:0000313" key="2">
    <source>
        <dbReference type="Proteomes" id="UP000807825"/>
    </source>
</evidence>
<protein>
    <submittedName>
        <fullName evidence="1">Uncharacterized protein</fullName>
    </submittedName>
</protein>
<evidence type="ECO:0000313" key="1">
    <source>
        <dbReference type="EMBL" id="MBI5249642.1"/>
    </source>
</evidence>
<accession>A0A9D6Z3J0</accession>
<comment type="caution">
    <text evidence="1">The sequence shown here is derived from an EMBL/GenBank/DDBJ whole genome shotgun (WGS) entry which is preliminary data.</text>
</comment>
<name>A0A9D6Z3J0_9BACT</name>
<dbReference type="EMBL" id="JACRDE010000247">
    <property type="protein sequence ID" value="MBI5249642.1"/>
    <property type="molecule type" value="Genomic_DNA"/>
</dbReference>